<dbReference type="CDD" id="cd16029">
    <property type="entry name" value="4-S"/>
    <property type="match status" value="1"/>
</dbReference>
<evidence type="ECO:0000256" key="2">
    <source>
        <dbReference type="ARBA" id="ARBA00008779"/>
    </source>
</evidence>
<sequence length="484" mass="54952">MNLELATTTFVLVNFCVVIATETATKPHILLILVDDPGWSDVGFHGSKIRTPNVDKLASDGVILDKYYVQPYCTTTRGSLMTGRYPIHTANMVRYISQESVACSLLSKWGPYRRPTPDTPPRGFDSFFGFLNYGRDHFNHTHNGFLDFFRGEEVTREYHGQYATHLYVKEASRIIAEHNSSTPPFLYMAFENVHDPIQAPDEYLRKYKIIKHKERRGYAAMMDVVDEAIGNITEAFEGKGLWNDTLVIFSSDNGGDPVNRGYNYPLRGYKRTLWEGGVRAPAFVYGKMLKQKGVIVKELIHVTDWYPTLLSSTNLLGGTMDSNDIPVDGFDVWDTIAKGVPSPRTEILLNIDFPEKRPGLLLTYDTWYTGAAIRVGDMKLLMHVPNATWYQTPEDGGIAPPMEDIWDQKTNIVELALFNISADPTERHDVSRRHPDIVRQLKARIHEYQKTAVPPGIVPDDIMALVFAMKNKAWVPWRNTCNAR</sequence>
<organism evidence="8 9">
    <name type="scientific">Porites evermanni</name>
    <dbReference type="NCBI Taxonomy" id="104178"/>
    <lineage>
        <taxon>Eukaryota</taxon>
        <taxon>Metazoa</taxon>
        <taxon>Cnidaria</taxon>
        <taxon>Anthozoa</taxon>
        <taxon>Hexacorallia</taxon>
        <taxon>Scleractinia</taxon>
        <taxon>Fungiina</taxon>
        <taxon>Poritidae</taxon>
        <taxon>Porites</taxon>
    </lineage>
</organism>
<dbReference type="InterPro" id="IPR000917">
    <property type="entry name" value="Sulfatase_N"/>
</dbReference>
<gene>
    <name evidence="8" type="ORF">PEVE_00005560</name>
</gene>
<evidence type="ECO:0000259" key="7">
    <source>
        <dbReference type="Pfam" id="PF00884"/>
    </source>
</evidence>
<evidence type="ECO:0000313" key="8">
    <source>
        <dbReference type="EMBL" id="CAH3166091.1"/>
    </source>
</evidence>
<dbReference type="EMBL" id="CALNXI010001353">
    <property type="protein sequence ID" value="CAH3166091.1"/>
    <property type="molecule type" value="Genomic_DNA"/>
</dbReference>
<evidence type="ECO:0000256" key="3">
    <source>
        <dbReference type="ARBA" id="ARBA00022723"/>
    </source>
</evidence>
<keyword evidence="4" id="KW-0106">Calcium</keyword>
<dbReference type="Gene3D" id="3.40.720.10">
    <property type="entry name" value="Alkaline Phosphatase, subunit A"/>
    <property type="match status" value="1"/>
</dbReference>
<feature type="signal peptide" evidence="6">
    <location>
        <begin position="1"/>
        <end position="20"/>
    </location>
</feature>
<dbReference type="Pfam" id="PF00884">
    <property type="entry name" value="Sulfatase"/>
    <property type="match status" value="1"/>
</dbReference>
<comment type="cofactor">
    <cofactor evidence="1">
        <name>Ca(2+)</name>
        <dbReference type="ChEBI" id="CHEBI:29108"/>
    </cofactor>
</comment>
<dbReference type="PANTHER" id="PTHR10342:SF274">
    <property type="entry name" value="ARYLSULFATASE B"/>
    <property type="match status" value="1"/>
</dbReference>
<dbReference type="SUPFAM" id="SSF53649">
    <property type="entry name" value="Alkaline phosphatase-like"/>
    <property type="match status" value="1"/>
</dbReference>
<dbReference type="InterPro" id="IPR017850">
    <property type="entry name" value="Alkaline_phosphatase_core_sf"/>
</dbReference>
<evidence type="ECO:0000256" key="4">
    <source>
        <dbReference type="ARBA" id="ARBA00022837"/>
    </source>
</evidence>
<evidence type="ECO:0000313" key="9">
    <source>
        <dbReference type="Proteomes" id="UP001159427"/>
    </source>
</evidence>
<proteinExistence type="inferred from homology"/>
<reference evidence="8 9" key="1">
    <citation type="submission" date="2022-05" db="EMBL/GenBank/DDBJ databases">
        <authorList>
            <consortium name="Genoscope - CEA"/>
            <person name="William W."/>
        </authorList>
    </citation>
    <scope>NUCLEOTIDE SEQUENCE [LARGE SCALE GENOMIC DNA]</scope>
</reference>
<dbReference type="Proteomes" id="UP001159427">
    <property type="component" value="Unassembled WGS sequence"/>
</dbReference>
<keyword evidence="3" id="KW-0479">Metal-binding</keyword>
<accession>A0ABN8QL14</accession>
<evidence type="ECO:0000256" key="6">
    <source>
        <dbReference type="SAM" id="SignalP"/>
    </source>
</evidence>
<comment type="similarity">
    <text evidence="2">Belongs to the sulfatase family.</text>
</comment>
<keyword evidence="6" id="KW-0732">Signal</keyword>
<evidence type="ECO:0000256" key="5">
    <source>
        <dbReference type="ARBA" id="ARBA00023180"/>
    </source>
</evidence>
<keyword evidence="5" id="KW-0325">Glycoprotein</keyword>
<keyword evidence="9" id="KW-1185">Reference proteome</keyword>
<comment type="caution">
    <text evidence="8">The sequence shown here is derived from an EMBL/GenBank/DDBJ whole genome shotgun (WGS) entry which is preliminary data.</text>
</comment>
<dbReference type="PANTHER" id="PTHR10342">
    <property type="entry name" value="ARYLSULFATASE"/>
    <property type="match status" value="1"/>
</dbReference>
<evidence type="ECO:0000256" key="1">
    <source>
        <dbReference type="ARBA" id="ARBA00001913"/>
    </source>
</evidence>
<name>A0ABN8QL14_9CNID</name>
<feature type="chain" id="PRO_5046609269" description="Sulfatase N-terminal domain-containing protein" evidence="6">
    <location>
        <begin position="21"/>
        <end position="484"/>
    </location>
</feature>
<dbReference type="InterPro" id="IPR047115">
    <property type="entry name" value="ARSB"/>
</dbReference>
<dbReference type="Gene3D" id="3.30.1120.10">
    <property type="match status" value="1"/>
</dbReference>
<protein>
    <recommendedName>
        <fullName evidence="7">Sulfatase N-terminal domain-containing protein</fullName>
    </recommendedName>
</protein>
<feature type="domain" description="Sulfatase N-terminal" evidence="7">
    <location>
        <begin position="27"/>
        <end position="313"/>
    </location>
</feature>